<proteinExistence type="predicted"/>
<name>A0ABQ1V1U2_9BACT</name>
<evidence type="ECO:0000313" key="1">
    <source>
        <dbReference type="EMBL" id="GGF32637.1"/>
    </source>
</evidence>
<keyword evidence="2" id="KW-1185">Reference proteome</keyword>
<evidence type="ECO:0000313" key="2">
    <source>
        <dbReference type="Proteomes" id="UP000647339"/>
    </source>
</evidence>
<comment type="caution">
    <text evidence="1">The sequence shown here is derived from an EMBL/GenBank/DDBJ whole genome shotgun (WGS) entry which is preliminary data.</text>
</comment>
<gene>
    <name evidence="1" type="ORF">GCM10011339_20980</name>
</gene>
<dbReference type="Proteomes" id="UP000647339">
    <property type="component" value="Unassembled WGS sequence"/>
</dbReference>
<organism evidence="1 2">
    <name type="scientific">Echinicola rosea</name>
    <dbReference type="NCBI Taxonomy" id="1807691"/>
    <lineage>
        <taxon>Bacteria</taxon>
        <taxon>Pseudomonadati</taxon>
        <taxon>Bacteroidota</taxon>
        <taxon>Cytophagia</taxon>
        <taxon>Cytophagales</taxon>
        <taxon>Cyclobacteriaceae</taxon>
        <taxon>Echinicola</taxon>
    </lineage>
</organism>
<dbReference type="EMBL" id="BMIU01000009">
    <property type="protein sequence ID" value="GGF32637.1"/>
    <property type="molecule type" value="Genomic_DNA"/>
</dbReference>
<accession>A0ABQ1V1U2</accession>
<reference evidence="2" key="1">
    <citation type="journal article" date="2019" name="Int. J. Syst. Evol. Microbiol.">
        <title>The Global Catalogue of Microorganisms (GCM) 10K type strain sequencing project: providing services to taxonomists for standard genome sequencing and annotation.</title>
        <authorList>
            <consortium name="The Broad Institute Genomics Platform"/>
            <consortium name="The Broad Institute Genome Sequencing Center for Infectious Disease"/>
            <person name="Wu L."/>
            <person name="Ma J."/>
        </authorList>
    </citation>
    <scope>NUCLEOTIDE SEQUENCE [LARGE SCALE GENOMIC DNA]</scope>
    <source>
        <strain evidence="2">CGMCC 1.15407</strain>
    </source>
</reference>
<protein>
    <submittedName>
        <fullName evidence="1">Uncharacterized protein</fullName>
    </submittedName>
</protein>
<sequence>MLFTSSISNIGFSINKIANAVIFGVELEFIIGTTKLQDVKFSVITAGVKSCVENYQKY</sequence>